<evidence type="ECO:0000313" key="3">
    <source>
        <dbReference type="Proteomes" id="UP001430377"/>
    </source>
</evidence>
<dbReference type="InterPro" id="IPR002878">
    <property type="entry name" value="ChsH2_C"/>
</dbReference>
<dbReference type="SUPFAM" id="SSF50249">
    <property type="entry name" value="Nucleic acid-binding proteins"/>
    <property type="match status" value="1"/>
</dbReference>
<name>A0AAW4PYJ4_9EURY</name>
<organism evidence="2 3">
    <name type="scientific">Haloarcula rubra</name>
    <dbReference type="NCBI Taxonomy" id="2487747"/>
    <lineage>
        <taxon>Archaea</taxon>
        <taxon>Methanobacteriati</taxon>
        <taxon>Methanobacteriota</taxon>
        <taxon>Stenosarchaea group</taxon>
        <taxon>Halobacteria</taxon>
        <taxon>Halobacteriales</taxon>
        <taxon>Haloarculaceae</taxon>
        <taxon>Haloarcula</taxon>
    </lineage>
</organism>
<dbReference type="PANTHER" id="PTHR34075">
    <property type="entry name" value="BLR3430 PROTEIN"/>
    <property type="match status" value="1"/>
</dbReference>
<dbReference type="InterPro" id="IPR012340">
    <property type="entry name" value="NA-bd_OB-fold"/>
</dbReference>
<keyword evidence="3" id="KW-1185">Reference proteome</keyword>
<dbReference type="InterPro" id="IPR052513">
    <property type="entry name" value="Thioester_dehydratase-like"/>
</dbReference>
<dbReference type="Pfam" id="PF01796">
    <property type="entry name" value="OB_ChsH2_C"/>
    <property type="match status" value="1"/>
</dbReference>
<evidence type="ECO:0000259" key="1">
    <source>
        <dbReference type="Pfam" id="PF01796"/>
    </source>
</evidence>
<protein>
    <submittedName>
        <fullName evidence="2">OB-fold domain-containing protein</fullName>
    </submittedName>
</protein>
<accession>A0AAW4PYJ4</accession>
<proteinExistence type="predicted"/>
<evidence type="ECO:0000313" key="2">
    <source>
        <dbReference type="EMBL" id="MBX0325560.1"/>
    </source>
</evidence>
<feature type="domain" description="ChsH2 C-terminal OB-fold" evidence="1">
    <location>
        <begin position="53"/>
        <end position="113"/>
    </location>
</feature>
<dbReference type="Proteomes" id="UP001430377">
    <property type="component" value="Unassembled WGS sequence"/>
</dbReference>
<dbReference type="EMBL" id="RKLR01000015">
    <property type="protein sequence ID" value="MBX0325560.1"/>
    <property type="molecule type" value="Genomic_DNA"/>
</dbReference>
<gene>
    <name evidence="2" type="ORF">EGH21_21275</name>
</gene>
<dbReference type="RefSeq" id="WP_220620421.1">
    <property type="nucleotide sequence ID" value="NZ_RKLR01000015.1"/>
</dbReference>
<comment type="caution">
    <text evidence="2">The sequence shown here is derived from an EMBL/GenBank/DDBJ whole genome shotgun (WGS) entry which is preliminary data.</text>
</comment>
<dbReference type="PANTHER" id="PTHR34075:SF5">
    <property type="entry name" value="BLR3430 PROTEIN"/>
    <property type="match status" value="1"/>
</dbReference>
<sequence length="129" mass="14206">MTSGAPVRDSGFDDFLDALADGDGYYLECSNGHGSFPPRRACRVCGETDLEQRTLPSSGTVETFTIVRVPTPQFEGETPYVTAITAFGSVRLTGIVRDVDPDSVERGLTVEPSVERWDDDTRRLTFEPR</sequence>
<reference evidence="2 3" key="1">
    <citation type="submission" date="2021-06" db="EMBL/GenBank/DDBJ databases">
        <title>Halomicroarcula sp. a new haloarchaeum isolated from saline soil.</title>
        <authorList>
            <person name="Duran-Viseras A."/>
            <person name="Sanchez-Porro C."/>
            <person name="Ventosa A."/>
        </authorList>
    </citation>
    <scope>NUCLEOTIDE SEQUENCE [LARGE SCALE GENOMIC DNA]</scope>
    <source>
        <strain evidence="2 3">F13</strain>
    </source>
</reference>
<dbReference type="AlphaFoldDB" id="A0AAW4PYJ4"/>